<dbReference type="PANTHER" id="PTHR11941:SF75">
    <property type="entry name" value="ENOYL-COA HYDRATASE_ISOMERASE FAMILY PROTEIN"/>
    <property type="match status" value="1"/>
</dbReference>
<organism evidence="1 2">
    <name type="scientific">Williamsia phyllosphaerae</name>
    <dbReference type="NCBI Taxonomy" id="885042"/>
    <lineage>
        <taxon>Bacteria</taxon>
        <taxon>Bacillati</taxon>
        <taxon>Actinomycetota</taxon>
        <taxon>Actinomycetes</taxon>
        <taxon>Mycobacteriales</taxon>
        <taxon>Nocardiaceae</taxon>
        <taxon>Williamsia</taxon>
    </lineage>
</organism>
<dbReference type="Gene3D" id="3.90.226.10">
    <property type="entry name" value="2-enoyl-CoA Hydratase, Chain A, domain 1"/>
    <property type="match status" value="1"/>
</dbReference>
<dbReference type="InterPro" id="IPR029045">
    <property type="entry name" value="ClpP/crotonase-like_dom_sf"/>
</dbReference>
<dbReference type="EMBL" id="BMCS01000002">
    <property type="protein sequence ID" value="GGF31702.1"/>
    <property type="molecule type" value="Genomic_DNA"/>
</dbReference>
<evidence type="ECO:0000313" key="2">
    <source>
        <dbReference type="Proteomes" id="UP000632454"/>
    </source>
</evidence>
<name>A0ABQ1UZJ1_9NOCA</name>
<dbReference type="Proteomes" id="UP000632454">
    <property type="component" value="Unassembled WGS sequence"/>
</dbReference>
<dbReference type="SUPFAM" id="SSF52096">
    <property type="entry name" value="ClpP/crotonase"/>
    <property type="match status" value="1"/>
</dbReference>
<keyword evidence="2" id="KW-1185">Reference proteome</keyword>
<dbReference type="InterPro" id="IPR001753">
    <property type="entry name" value="Enoyl-CoA_hydra/iso"/>
</dbReference>
<sequence length="230" mass="24575">MPYLSRTDAVWELYLGAEGAELDPDNPENRFGSTWMSTVHGLLDTVEKEPSGALVITATGKYFSNGLEIAQISDPSKIDPYIDLVHGLYARVLSLPVATVAAINGHAFGAGAMLAQCADHRVMRTERGYWSLPEVVLGMPFPVGMTSLLRERIPNATVTEAMTTGRRYGAVEAAEFGIVDQAVGADDLMQTARAVAADRVPFAGPNLAVIKKGLRRTLLTDLATPSANGS</sequence>
<reference evidence="2" key="1">
    <citation type="journal article" date="2019" name="Int. J. Syst. Evol. Microbiol.">
        <title>The Global Catalogue of Microorganisms (GCM) 10K type strain sequencing project: providing services to taxonomists for standard genome sequencing and annotation.</title>
        <authorList>
            <consortium name="The Broad Institute Genomics Platform"/>
            <consortium name="The Broad Institute Genome Sequencing Center for Infectious Disease"/>
            <person name="Wu L."/>
            <person name="Ma J."/>
        </authorList>
    </citation>
    <scope>NUCLEOTIDE SEQUENCE [LARGE SCALE GENOMIC DNA]</scope>
    <source>
        <strain evidence="2">CCM 7855</strain>
    </source>
</reference>
<dbReference type="Pfam" id="PF00378">
    <property type="entry name" value="ECH_1"/>
    <property type="match status" value="1"/>
</dbReference>
<evidence type="ECO:0000313" key="1">
    <source>
        <dbReference type="EMBL" id="GGF31702.1"/>
    </source>
</evidence>
<dbReference type="RefSeq" id="WP_188490722.1">
    <property type="nucleotide sequence ID" value="NZ_BMCS01000002.1"/>
</dbReference>
<evidence type="ECO:0008006" key="3">
    <source>
        <dbReference type="Google" id="ProtNLM"/>
    </source>
</evidence>
<accession>A0ABQ1UZJ1</accession>
<protein>
    <recommendedName>
        <fullName evidence="3">Enoyl-CoA hydratase</fullName>
    </recommendedName>
</protein>
<comment type="caution">
    <text evidence="1">The sequence shown here is derived from an EMBL/GenBank/DDBJ whole genome shotgun (WGS) entry which is preliminary data.</text>
</comment>
<dbReference type="CDD" id="cd06558">
    <property type="entry name" value="crotonase-like"/>
    <property type="match status" value="1"/>
</dbReference>
<gene>
    <name evidence="1" type="ORF">GCM10007298_29410</name>
</gene>
<dbReference type="PANTHER" id="PTHR11941">
    <property type="entry name" value="ENOYL-COA HYDRATASE-RELATED"/>
    <property type="match status" value="1"/>
</dbReference>
<proteinExistence type="predicted"/>